<dbReference type="SUPFAM" id="SSF57863">
    <property type="entry name" value="ArfGap/RecO-like zinc finger"/>
    <property type="match status" value="1"/>
</dbReference>
<evidence type="ECO:0000256" key="3">
    <source>
        <dbReference type="ARBA" id="ARBA00022763"/>
    </source>
</evidence>
<dbReference type="SUPFAM" id="SSF50249">
    <property type="entry name" value="Nucleic acid-binding proteins"/>
    <property type="match status" value="1"/>
</dbReference>
<gene>
    <name evidence="7" type="primary">recO</name>
    <name evidence="9" type="ORF">TM7x_01120</name>
</gene>
<sequence>MGQSERLKAIVLRRTNYAEADRVLQLLTPKGRRSVIAKGVRRERSKLAGGIELFAICDVVIRSGRGDLGLLTSARLAAFYRHILEDYERMQFAYSAMKLVSAASENIDEPEWYFVLSQVLEQLNKPAVNQKLIETWFYMQYASLLGDELNLRTDVAAQMLAPDKKYMYDSAEKGLRLAEQGDLSADAIKLLRLIQAKPLVNVAQIGGITEVISACWLVARQHAAV</sequence>
<dbReference type="InterPro" id="IPR003717">
    <property type="entry name" value="RecO"/>
</dbReference>
<evidence type="ECO:0000313" key="10">
    <source>
        <dbReference type="Proteomes" id="UP000030902"/>
    </source>
</evidence>
<dbReference type="NCBIfam" id="TIGR00613">
    <property type="entry name" value="reco"/>
    <property type="match status" value="1"/>
</dbReference>
<feature type="domain" description="DNA replication/recombination mediator RecO N-terminal" evidence="8">
    <location>
        <begin position="6"/>
        <end position="78"/>
    </location>
</feature>
<dbReference type="InterPro" id="IPR022572">
    <property type="entry name" value="DNA_rep/recomb_RecO_N"/>
</dbReference>
<dbReference type="InterPro" id="IPR012340">
    <property type="entry name" value="NA-bd_OB-fold"/>
</dbReference>
<protein>
    <recommendedName>
        <fullName evidence="2 7">DNA repair protein RecO</fullName>
    </recommendedName>
    <alternativeName>
        <fullName evidence="6 7">Recombination protein O</fullName>
    </alternativeName>
</protein>
<dbReference type="Pfam" id="PF11967">
    <property type="entry name" value="RecO_N"/>
    <property type="match status" value="1"/>
</dbReference>
<keyword evidence="4 7" id="KW-0233">DNA recombination</keyword>
<dbReference type="InterPro" id="IPR037278">
    <property type="entry name" value="ARFGAP/RecO"/>
</dbReference>
<evidence type="ECO:0000313" key="9">
    <source>
        <dbReference type="EMBL" id="AJA06377.1"/>
    </source>
</evidence>
<proteinExistence type="inferred from homology"/>
<dbReference type="Pfam" id="PF02565">
    <property type="entry name" value="RecO_C"/>
    <property type="match status" value="1"/>
</dbReference>
<comment type="function">
    <text evidence="7">Involved in DNA repair and RecF pathway recombination.</text>
</comment>
<accession>A0A6S4GTR6</accession>
<reference evidence="9 10" key="1">
    <citation type="journal article" date="2015" name="Proc. Natl. Acad. Sci. U.S.A.">
        <title>Cultivation of a human-associated TM7 phylotype reveals a reduced genome and epibiotic parasitic lifestyle.</title>
        <authorList>
            <person name="He X."/>
            <person name="McLean J.S."/>
            <person name="Edlund A."/>
            <person name="Yooseph S."/>
            <person name="Hall A.P."/>
            <person name="Liu S.Y."/>
            <person name="Dorrestein P.C."/>
            <person name="Esquenazi E."/>
            <person name="Hunter R.C."/>
            <person name="Cheng G."/>
            <person name="Nelson K.E."/>
            <person name="Lux R."/>
            <person name="Shi W."/>
        </authorList>
    </citation>
    <scope>NUCLEOTIDE SEQUENCE [LARGE SCALE GENOMIC DNA]</scope>
    <source>
        <strain evidence="9 10">TM7x</strain>
    </source>
</reference>
<dbReference type="GO" id="GO:0006310">
    <property type="term" value="P:DNA recombination"/>
    <property type="evidence" value="ECO:0007669"/>
    <property type="project" value="UniProtKB-UniRule"/>
</dbReference>
<dbReference type="GO" id="GO:0006302">
    <property type="term" value="P:double-strand break repair"/>
    <property type="evidence" value="ECO:0007669"/>
    <property type="project" value="TreeGrafter"/>
</dbReference>
<evidence type="ECO:0000256" key="1">
    <source>
        <dbReference type="ARBA" id="ARBA00007452"/>
    </source>
</evidence>
<keyword evidence="5 7" id="KW-0234">DNA repair</keyword>
<dbReference type="PANTHER" id="PTHR33991">
    <property type="entry name" value="DNA REPAIR PROTEIN RECO"/>
    <property type="match status" value="1"/>
</dbReference>
<evidence type="ECO:0000259" key="8">
    <source>
        <dbReference type="Pfam" id="PF11967"/>
    </source>
</evidence>
<dbReference type="KEGG" id="sox:TM7x_01120"/>
<dbReference type="Proteomes" id="UP000030902">
    <property type="component" value="Chromosome"/>
</dbReference>
<evidence type="ECO:0000256" key="4">
    <source>
        <dbReference type="ARBA" id="ARBA00023172"/>
    </source>
</evidence>
<dbReference type="Gene3D" id="1.20.1440.120">
    <property type="entry name" value="Recombination protein O, C-terminal domain"/>
    <property type="match status" value="1"/>
</dbReference>
<dbReference type="RefSeq" id="WP_039327090.1">
    <property type="nucleotide sequence ID" value="NZ_CP007496.1"/>
</dbReference>
<evidence type="ECO:0000256" key="6">
    <source>
        <dbReference type="ARBA" id="ARBA00033409"/>
    </source>
</evidence>
<dbReference type="GO" id="GO:0043590">
    <property type="term" value="C:bacterial nucleoid"/>
    <property type="evidence" value="ECO:0007669"/>
    <property type="project" value="TreeGrafter"/>
</dbReference>
<evidence type="ECO:0000256" key="7">
    <source>
        <dbReference type="HAMAP-Rule" id="MF_00201"/>
    </source>
</evidence>
<keyword evidence="10" id="KW-1185">Reference proteome</keyword>
<dbReference type="Gene3D" id="2.40.50.140">
    <property type="entry name" value="Nucleic acid-binding proteins"/>
    <property type="match status" value="1"/>
</dbReference>
<name>A0A6S4GTR6_9BACT</name>
<comment type="similarity">
    <text evidence="1 7">Belongs to the RecO family.</text>
</comment>
<dbReference type="PANTHER" id="PTHR33991:SF1">
    <property type="entry name" value="DNA REPAIR PROTEIN RECO"/>
    <property type="match status" value="1"/>
</dbReference>
<dbReference type="AlphaFoldDB" id="A0A6S4GTR6"/>
<evidence type="ECO:0000256" key="5">
    <source>
        <dbReference type="ARBA" id="ARBA00023204"/>
    </source>
</evidence>
<dbReference type="HAMAP" id="MF_00201">
    <property type="entry name" value="RecO"/>
    <property type="match status" value="1"/>
</dbReference>
<keyword evidence="3 7" id="KW-0227">DNA damage</keyword>
<dbReference type="InterPro" id="IPR042242">
    <property type="entry name" value="RecO_C"/>
</dbReference>
<dbReference type="EMBL" id="CP007496">
    <property type="protein sequence ID" value="AJA06377.1"/>
    <property type="molecule type" value="Genomic_DNA"/>
</dbReference>
<organism evidence="9 10">
    <name type="scientific">Candidatus Nanosynbacter lyticus</name>
    <dbReference type="NCBI Taxonomy" id="2093824"/>
    <lineage>
        <taxon>Bacteria</taxon>
        <taxon>Candidatus Saccharimonadota</taxon>
        <taxon>Candidatus Saccharimonadia</taxon>
        <taxon>Candidatus Nanosynbacterales</taxon>
        <taxon>Candidatus Nanosynbacteraceae</taxon>
        <taxon>Candidatus Nanosynbacter</taxon>
    </lineage>
</organism>
<evidence type="ECO:0000256" key="2">
    <source>
        <dbReference type="ARBA" id="ARBA00021310"/>
    </source>
</evidence>